<evidence type="ECO:0000256" key="6">
    <source>
        <dbReference type="ARBA" id="ARBA00022793"/>
    </source>
</evidence>
<feature type="domain" description="Phosphoenolpyruvate carboxykinase GTP-utilising N-terminal" evidence="12">
    <location>
        <begin position="2"/>
        <end position="40"/>
    </location>
</feature>
<evidence type="ECO:0000313" key="13">
    <source>
        <dbReference type="EMBL" id="GAG95891.1"/>
    </source>
</evidence>
<evidence type="ECO:0000256" key="10">
    <source>
        <dbReference type="SAM" id="MobiDB-lite"/>
    </source>
</evidence>
<dbReference type="Gene3D" id="3.90.228.20">
    <property type="match status" value="2"/>
</dbReference>
<keyword evidence="9" id="KW-0456">Lyase</keyword>
<dbReference type="AlphaFoldDB" id="X1DHI3"/>
<protein>
    <recommendedName>
        <fullName evidence="3">phosphoenolpyruvate carboxykinase (GTP)</fullName>
        <ecNumber evidence="3">4.1.1.32</ecNumber>
    </recommendedName>
</protein>
<dbReference type="GO" id="GO:0042594">
    <property type="term" value="P:response to starvation"/>
    <property type="evidence" value="ECO:0007669"/>
    <property type="project" value="TreeGrafter"/>
</dbReference>
<keyword evidence="5" id="KW-0547">Nucleotide-binding</keyword>
<dbReference type="EMBL" id="BART01022399">
    <property type="protein sequence ID" value="GAG95891.1"/>
    <property type="molecule type" value="Genomic_DNA"/>
</dbReference>
<dbReference type="EC" id="4.1.1.32" evidence="3"/>
<keyword evidence="6" id="KW-0210">Decarboxylase</keyword>
<keyword evidence="4" id="KW-0479">Metal-binding</keyword>
<dbReference type="GO" id="GO:0033993">
    <property type="term" value="P:response to lipid"/>
    <property type="evidence" value="ECO:0007669"/>
    <property type="project" value="TreeGrafter"/>
</dbReference>
<evidence type="ECO:0000256" key="2">
    <source>
        <dbReference type="ARBA" id="ARBA00005796"/>
    </source>
</evidence>
<dbReference type="GO" id="GO:0005829">
    <property type="term" value="C:cytosol"/>
    <property type="evidence" value="ECO:0007669"/>
    <property type="project" value="TreeGrafter"/>
</dbReference>
<name>X1DHI3_9ZZZZ</name>
<dbReference type="GO" id="GO:0019543">
    <property type="term" value="P:propionate catabolic process"/>
    <property type="evidence" value="ECO:0007669"/>
    <property type="project" value="TreeGrafter"/>
</dbReference>
<dbReference type="InterPro" id="IPR035077">
    <property type="entry name" value="PEP_carboxykinase_GTP_C"/>
</dbReference>
<comment type="similarity">
    <text evidence="2">Belongs to the phosphoenolpyruvate carboxykinase [GTP] family.</text>
</comment>
<dbReference type="InterPro" id="IPR008209">
    <property type="entry name" value="PEP_carboxykinase_GTP"/>
</dbReference>
<feature type="non-terminal residue" evidence="13">
    <location>
        <position position="288"/>
    </location>
</feature>
<dbReference type="GO" id="GO:0006094">
    <property type="term" value="P:gluconeogenesis"/>
    <property type="evidence" value="ECO:0007669"/>
    <property type="project" value="InterPro"/>
</dbReference>
<comment type="cofactor">
    <cofactor evidence="1">
        <name>Mn(2+)</name>
        <dbReference type="ChEBI" id="CHEBI:29035"/>
    </cofactor>
</comment>
<dbReference type="Gene3D" id="3.40.449.10">
    <property type="entry name" value="Phosphoenolpyruvate Carboxykinase, domain 1"/>
    <property type="match status" value="1"/>
</dbReference>
<evidence type="ECO:0000259" key="12">
    <source>
        <dbReference type="Pfam" id="PF17297"/>
    </source>
</evidence>
<evidence type="ECO:0000256" key="7">
    <source>
        <dbReference type="ARBA" id="ARBA00023134"/>
    </source>
</evidence>
<evidence type="ECO:0000256" key="1">
    <source>
        <dbReference type="ARBA" id="ARBA00001936"/>
    </source>
</evidence>
<gene>
    <name evidence="13" type="ORF">S01H4_41009</name>
</gene>
<dbReference type="GO" id="GO:0030145">
    <property type="term" value="F:manganese ion binding"/>
    <property type="evidence" value="ECO:0007669"/>
    <property type="project" value="TreeGrafter"/>
</dbReference>
<dbReference type="GO" id="GO:0004613">
    <property type="term" value="F:phosphoenolpyruvate carboxykinase (GTP) activity"/>
    <property type="evidence" value="ECO:0007669"/>
    <property type="project" value="UniProtKB-EC"/>
</dbReference>
<keyword evidence="7" id="KW-0342">GTP-binding</keyword>
<evidence type="ECO:0000256" key="8">
    <source>
        <dbReference type="ARBA" id="ARBA00023211"/>
    </source>
</evidence>
<dbReference type="InterPro" id="IPR013035">
    <property type="entry name" value="PEP_carboxykinase_C"/>
</dbReference>
<evidence type="ECO:0000256" key="4">
    <source>
        <dbReference type="ARBA" id="ARBA00022723"/>
    </source>
</evidence>
<dbReference type="PANTHER" id="PTHR11561:SF0">
    <property type="entry name" value="PHOSPHOENOLPYRUVATE CARBOXYKINASE [GTP]-RELATED"/>
    <property type="match status" value="1"/>
</dbReference>
<evidence type="ECO:0000256" key="5">
    <source>
        <dbReference type="ARBA" id="ARBA00022741"/>
    </source>
</evidence>
<dbReference type="GO" id="GO:0006107">
    <property type="term" value="P:oxaloacetate metabolic process"/>
    <property type="evidence" value="ECO:0007669"/>
    <property type="project" value="TreeGrafter"/>
</dbReference>
<dbReference type="Pfam" id="PF00821">
    <property type="entry name" value="PEPCK_GTP"/>
    <property type="match status" value="1"/>
</dbReference>
<accession>X1DHI3</accession>
<dbReference type="PANTHER" id="PTHR11561">
    <property type="entry name" value="PHOSPHOENOLPYRUVATE CARBOXYKINASE"/>
    <property type="match status" value="1"/>
</dbReference>
<evidence type="ECO:0000259" key="11">
    <source>
        <dbReference type="Pfam" id="PF00821"/>
    </source>
</evidence>
<evidence type="ECO:0000256" key="3">
    <source>
        <dbReference type="ARBA" id="ARBA00012306"/>
    </source>
</evidence>
<feature type="domain" description="Phosphoenolpyruvate carboxykinase C-terminal P-loop" evidence="11">
    <location>
        <begin position="45"/>
        <end position="286"/>
    </location>
</feature>
<evidence type="ECO:0000256" key="9">
    <source>
        <dbReference type="ARBA" id="ARBA00023239"/>
    </source>
</evidence>
<feature type="region of interest" description="Disordered" evidence="10">
    <location>
        <begin position="162"/>
        <end position="181"/>
    </location>
</feature>
<dbReference type="InterPro" id="IPR018091">
    <property type="entry name" value="PEP_carboxykin_GTP_CS"/>
</dbReference>
<dbReference type="InterPro" id="IPR035078">
    <property type="entry name" value="PEP_carboxykinase_GTP_N"/>
</dbReference>
<sequence>DKRRIYIDLKEGRVLSVNNQYAGNSLGLKKLALRLAIYKSNNEDWLTEHYFIMGVHPKEKNRISYLCGAFPSACGKTSTAMLPGQTIVGDDIAYLRVWEDGYAHSVNIERGIFGIIKDVNAKNDPVIFDALTTPRETIFSNVLVKDGNPYWIGDGRPIPDEGRNFSGNWNKGKKDKDGREIPLAHPNARYTIRIEELNNADPNLHNPDGVPVHGILYGGRDSDTMPPVIESLDWEHGVFLGASIESETTSATLGAEGVRTQQPMANLDFMVVPLGKYIENHEKFGRKL</sequence>
<dbReference type="PROSITE" id="PS00505">
    <property type="entry name" value="PEPCK_GTP"/>
    <property type="match status" value="1"/>
</dbReference>
<organism evidence="13">
    <name type="scientific">marine sediment metagenome</name>
    <dbReference type="NCBI Taxonomy" id="412755"/>
    <lineage>
        <taxon>unclassified sequences</taxon>
        <taxon>metagenomes</taxon>
        <taxon>ecological metagenomes</taxon>
    </lineage>
</organism>
<feature type="non-terminal residue" evidence="13">
    <location>
        <position position="1"/>
    </location>
</feature>
<dbReference type="SUPFAM" id="SSF53795">
    <property type="entry name" value="PEP carboxykinase-like"/>
    <property type="match status" value="1"/>
</dbReference>
<dbReference type="SUPFAM" id="SSF68923">
    <property type="entry name" value="PEP carboxykinase N-terminal domain"/>
    <property type="match status" value="1"/>
</dbReference>
<dbReference type="GO" id="GO:0071333">
    <property type="term" value="P:cellular response to glucose stimulus"/>
    <property type="evidence" value="ECO:0007669"/>
    <property type="project" value="TreeGrafter"/>
</dbReference>
<comment type="caution">
    <text evidence="13">The sequence shown here is derived from an EMBL/GenBank/DDBJ whole genome shotgun (WGS) entry which is preliminary data.</text>
</comment>
<feature type="compositionally biased region" description="Basic and acidic residues" evidence="10">
    <location>
        <begin position="172"/>
        <end position="181"/>
    </location>
</feature>
<reference evidence="13" key="1">
    <citation type="journal article" date="2014" name="Front. Microbiol.">
        <title>High frequency of phylogenetically diverse reductive dehalogenase-homologous genes in deep subseafloor sedimentary metagenomes.</title>
        <authorList>
            <person name="Kawai M."/>
            <person name="Futagami T."/>
            <person name="Toyoda A."/>
            <person name="Takaki Y."/>
            <person name="Nishi S."/>
            <person name="Hori S."/>
            <person name="Arai W."/>
            <person name="Tsubouchi T."/>
            <person name="Morono Y."/>
            <person name="Uchiyama I."/>
            <person name="Ito T."/>
            <person name="Fujiyama A."/>
            <person name="Inagaki F."/>
            <person name="Takami H."/>
        </authorList>
    </citation>
    <scope>NUCLEOTIDE SEQUENCE</scope>
    <source>
        <strain evidence="13">Expedition CK06-06</strain>
    </source>
</reference>
<dbReference type="InterPro" id="IPR008210">
    <property type="entry name" value="PEP_carboxykinase_N"/>
</dbReference>
<dbReference type="Pfam" id="PF17297">
    <property type="entry name" value="PEPCK_N"/>
    <property type="match status" value="1"/>
</dbReference>
<keyword evidence="8" id="KW-0464">Manganese</keyword>
<proteinExistence type="inferred from homology"/>
<dbReference type="GO" id="GO:0005525">
    <property type="term" value="F:GTP binding"/>
    <property type="evidence" value="ECO:0007669"/>
    <property type="project" value="UniProtKB-KW"/>
</dbReference>
<dbReference type="GO" id="GO:0046327">
    <property type="term" value="P:glycerol biosynthetic process from pyruvate"/>
    <property type="evidence" value="ECO:0007669"/>
    <property type="project" value="TreeGrafter"/>
</dbReference>